<evidence type="ECO:0000256" key="1">
    <source>
        <dbReference type="SAM" id="Phobius"/>
    </source>
</evidence>
<keyword evidence="1" id="KW-0472">Membrane</keyword>
<gene>
    <name evidence="2" type="ORF">DFH08DRAFT_827429</name>
</gene>
<accession>A0AAD7E858</accession>
<keyword evidence="1" id="KW-0812">Transmembrane</keyword>
<dbReference type="AlphaFoldDB" id="A0AAD7E858"/>
<feature type="transmembrane region" description="Helical" evidence="1">
    <location>
        <begin position="12"/>
        <end position="38"/>
    </location>
</feature>
<keyword evidence="1" id="KW-1133">Transmembrane helix</keyword>
<feature type="transmembrane region" description="Helical" evidence="1">
    <location>
        <begin position="44"/>
        <end position="63"/>
    </location>
</feature>
<dbReference type="EMBL" id="JARIHO010000132">
    <property type="protein sequence ID" value="KAJ7301555.1"/>
    <property type="molecule type" value="Genomic_DNA"/>
</dbReference>
<protein>
    <submittedName>
        <fullName evidence="2">Uncharacterized protein</fullName>
    </submittedName>
</protein>
<organism evidence="2 3">
    <name type="scientific">Mycena albidolilacea</name>
    <dbReference type="NCBI Taxonomy" id="1033008"/>
    <lineage>
        <taxon>Eukaryota</taxon>
        <taxon>Fungi</taxon>
        <taxon>Dikarya</taxon>
        <taxon>Basidiomycota</taxon>
        <taxon>Agaricomycotina</taxon>
        <taxon>Agaricomycetes</taxon>
        <taxon>Agaricomycetidae</taxon>
        <taxon>Agaricales</taxon>
        <taxon>Marasmiineae</taxon>
        <taxon>Mycenaceae</taxon>
        <taxon>Mycena</taxon>
    </lineage>
</organism>
<keyword evidence="3" id="KW-1185">Reference proteome</keyword>
<name>A0AAD7E858_9AGAR</name>
<sequence length="227" mass="25430">MDRRAPYTARPAAGASWFLLARLAVLLQGLLALFWFLGWFSLDGMDWILAGFGFGLDMLVWWIQKKCWKENQWRRFEGFRNTLGGTLAVPHYHQYFIRALTHRHSTLITWIAACVYFAWSPDLVRIGFLVILGSAAPDSASMPLGAVPRNHPLRQIYFVMFTFTVRDVHSSNPVAACHPSRCSLSTASVVIGGSHLDTARSRLFGTAPCTNLTPGIRAVRDSTGSDW</sequence>
<evidence type="ECO:0000313" key="3">
    <source>
        <dbReference type="Proteomes" id="UP001218218"/>
    </source>
</evidence>
<dbReference type="Proteomes" id="UP001218218">
    <property type="component" value="Unassembled WGS sequence"/>
</dbReference>
<proteinExistence type="predicted"/>
<reference evidence="2" key="1">
    <citation type="submission" date="2023-03" db="EMBL/GenBank/DDBJ databases">
        <title>Massive genome expansion in bonnet fungi (Mycena s.s.) driven by repeated elements and novel gene families across ecological guilds.</title>
        <authorList>
            <consortium name="Lawrence Berkeley National Laboratory"/>
            <person name="Harder C.B."/>
            <person name="Miyauchi S."/>
            <person name="Viragh M."/>
            <person name="Kuo A."/>
            <person name="Thoen E."/>
            <person name="Andreopoulos B."/>
            <person name="Lu D."/>
            <person name="Skrede I."/>
            <person name="Drula E."/>
            <person name="Henrissat B."/>
            <person name="Morin E."/>
            <person name="Kohler A."/>
            <person name="Barry K."/>
            <person name="LaButti K."/>
            <person name="Morin E."/>
            <person name="Salamov A."/>
            <person name="Lipzen A."/>
            <person name="Mereny Z."/>
            <person name="Hegedus B."/>
            <person name="Baldrian P."/>
            <person name="Stursova M."/>
            <person name="Weitz H."/>
            <person name="Taylor A."/>
            <person name="Grigoriev I.V."/>
            <person name="Nagy L.G."/>
            <person name="Martin F."/>
            <person name="Kauserud H."/>
        </authorList>
    </citation>
    <scope>NUCLEOTIDE SEQUENCE</scope>
    <source>
        <strain evidence="2">CBHHK002</strain>
    </source>
</reference>
<evidence type="ECO:0000313" key="2">
    <source>
        <dbReference type="EMBL" id="KAJ7301555.1"/>
    </source>
</evidence>
<comment type="caution">
    <text evidence="2">The sequence shown here is derived from an EMBL/GenBank/DDBJ whole genome shotgun (WGS) entry which is preliminary data.</text>
</comment>